<feature type="non-terminal residue" evidence="1">
    <location>
        <position position="1"/>
    </location>
</feature>
<feature type="non-terminal residue" evidence="1">
    <location>
        <position position="85"/>
    </location>
</feature>
<evidence type="ECO:0000313" key="1">
    <source>
        <dbReference type="EMBL" id="CAF1589033.1"/>
    </source>
</evidence>
<name>A0A8S2G2Q8_9BILA</name>
<organism evidence="1 3">
    <name type="scientific">Didymodactylos carnosus</name>
    <dbReference type="NCBI Taxonomy" id="1234261"/>
    <lineage>
        <taxon>Eukaryota</taxon>
        <taxon>Metazoa</taxon>
        <taxon>Spiralia</taxon>
        <taxon>Gnathifera</taxon>
        <taxon>Rotifera</taxon>
        <taxon>Eurotatoria</taxon>
        <taxon>Bdelloidea</taxon>
        <taxon>Philodinida</taxon>
        <taxon>Philodinidae</taxon>
        <taxon>Didymodactylos</taxon>
    </lineage>
</organism>
<dbReference type="Proteomes" id="UP000677228">
    <property type="component" value="Unassembled WGS sequence"/>
</dbReference>
<accession>A0A8S2G2Q8</accession>
<dbReference type="Proteomes" id="UP000682733">
    <property type="component" value="Unassembled WGS sequence"/>
</dbReference>
<evidence type="ECO:0000313" key="2">
    <source>
        <dbReference type="EMBL" id="CAF4392144.1"/>
    </source>
</evidence>
<sequence>YEEEEEKRQEIESKRQYLLDRSKEKRLKDVEMMAKIRSSPDLGYDVEIEPMVANTIDIPKTPPLLTKQALERKKRQRKEVEMQVG</sequence>
<proteinExistence type="predicted"/>
<dbReference type="AlphaFoldDB" id="A0A8S2G2Q8"/>
<reference evidence="1" key="1">
    <citation type="submission" date="2021-02" db="EMBL/GenBank/DDBJ databases">
        <authorList>
            <person name="Nowell W R."/>
        </authorList>
    </citation>
    <scope>NUCLEOTIDE SEQUENCE</scope>
</reference>
<comment type="caution">
    <text evidence="1">The sequence shown here is derived from an EMBL/GenBank/DDBJ whole genome shotgun (WGS) entry which is preliminary data.</text>
</comment>
<dbReference type="EMBL" id="CAJOBA010071069">
    <property type="protein sequence ID" value="CAF4392144.1"/>
    <property type="molecule type" value="Genomic_DNA"/>
</dbReference>
<protein>
    <submittedName>
        <fullName evidence="1">Uncharacterized protein</fullName>
    </submittedName>
</protein>
<evidence type="ECO:0000313" key="3">
    <source>
        <dbReference type="Proteomes" id="UP000677228"/>
    </source>
</evidence>
<dbReference type="EMBL" id="CAJNOK010047725">
    <property type="protein sequence ID" value="CAF1589033.1"/>
    <property type="molecule type" value="Genomic_DNA"/>
</dbReference>
<gene>
    <name evidence="1" type="ORF">OVA965_LOCUS41443</name>
    <name evidence="2" type="ORF">TMI583_LOCUS43094</name>
</gene>